<gene>
    <name evidence="3" type="ORF">A4U43_C09F1160</name>
</gene>
<dbReference type="PANTHER" id="PTHR34054:SF4">
    <property type="entry name" value="PROTEIN, PUTATIVE-RELATED"/>
    <property type="match status" value="1"/>
</dbReference>
<feature type="transmembrane region" description="Helical" evidence="2">
    <location>
        <begin position="7"/>
        <end position="31"/>
    </location>
</feature>
<feature type="region of interest" description="Disordered" evidence="1">
    <location>
        <begin position="110"/>
        <end position="149"/>
    </location>
</feature>
<dbReference type="InterPro" id="IPR045884">
    <property type="entry name" value="At5g59350-like"/>
</dbReference>
<reference evidence="4" key="1">
    <citation type="journal article" date="2017" name="Nat. Commun.">
        <title>The asparagus genome sheds light on the origin and evolution of a young Y chromosome.</title>
        <authorList>
            <person name="Harkess A."/>
            <person name="Zhou J."/>
            <person name="Xu C."/>
            <person name="Bowers J.E."/>
            <person name="Van der Hulst R."/>
            <person name="Ayyampalayam S."/>
            <person name="Mercati F."/>
            <person name="Riccardi P."/>
            <person name="McKain M.R."/>
            <person name="Kakrana A."/>
            <person name="Tang H."/>
            <person name="Ray J."/>
            <person name="Groenendijk J."/>
            <person name="Arikit S."/>
            <person name="Mathioni S.M."/>
            <person name="Nakano M."/>
            <person name="Shan H."/>
            <person name="Telgmann-Rauber A."/>
            <person name="Kanno A."/>
            <person name="Yue Z."/>
            <person name="Chen H."/>
            <person name="Li W."/>
            <person name="Chen Y."/>
            <person name="Xu X."/>
            <person name="Zhang Y."/>
            <person name="Luo S."/>
            <person name="Chen H."/>
            <person name="Gao J."/>
            <person name="Mao Z."/>
            <person name="Pires J.C."/>
            <person name="Luo M."/>
            <person name="Kudrna D."/>
            <person name="Wing R.A."/>
            <person name="Meyers B.C."/>
            <person name="Yi K."/>
            <person name="Kong H."/>
            <person name="Lavrijsen P."/>
            <person name="Sunseri F."/>
            <person name="Falavigna A."/>
            <person name="Ye Y."/>
            <person name="Leebens-Mack J.H."/>
            <person name="Chen G."/>
        </authorList>
    </citation>
    <scope>NUCLEOTIDE SEQUENCE [LARGE SCALE GENOMIC DNA]</scope>
    <source>
        <strain evidence="4">cv. DH0086</strain>
    </source>
</reference>
<keyword evidence="2" id="KW-1133">Transmembrane helix</keyword>
<name>A0A5P1E4B0_ASPOF</name>
<dbReference type="Proteomes" id="UP000243459">
    <property type="component" value="Chromosome 9"/>
</dbReference>
<evidence type="ECO:0000313" key="3">
    <source>
        <dbReference type="EMBL" id="ONK57502.1"/>
    </source>
</evidence>
<proteinExistence type="predicted"/>
<evidence type="ECO:0000256" key="1">
    <source>
        <dbReference type="SAM" id="MobiDB-lite"/>
    </source>
</evidence>
<keyword evidence="2" id="KW-0812">Transmembrane</keyword>
<dbReference type="Gramene" id="ONK57502">
    <property type="protein sequence ID" value="ONK57502"/>
    <property type="gene ID" value="A4U43_C09F1160"/>
</dbReference>
<dbReference type="EMBL" id="CM007389">
    <property type="protein sequence ID" value="ONK57502.1"/>
    <property type="molecule type" value="Genomic_DNA"/>
</dbReference>
<protein>
    <submittedName>
        <fullName evidence="3">Uncharacterized protein</fullName>
    </submittedName>
</protein>
<dbReference type="PANTHER" id="PTHR34054">
    <property type="entry name" value="EXPRESSED PROTEIN"/>
    <property type="match status" value="1"/>
</dbReference>
<keyword evidence="2" id="KW-0472">Membrane</keyword>
<sequence length="149" mass="16296">MTTITKLPLAFVLIAGIALVVFSGELLYILYYRRNPGEASGDPQNLEKILSKDSPVEFLLPSVRGSSPPLVPPAACNLEEVASQPEVVTSSAERELARWRSRVLYTIKEEEREDADSDVEKGLGFGPEKDEGAETPYYTPAASPERGEV</sequence>
<organism evidence="3 4">
    <name type="scientific">Asparagus officinalis</name>
    <name type="common">Garden asparagus</name>
    <dbReference type="NCBI Taxonomy" id="4686"/>
    <lineage>
        <taxon>Eukaryota</taxon>
        <taxon>Viridiplantae</taxon>
        <taxon>Streptophyta</taxon>
        <taxon>Embryophyta</taxon>
        <taxon>Tracheophyta</taxon>
        <taxon>Spermatophyta</taxon>
        <taxon>Magnoliopsida</taxon>
        <taxon>Liliopsida</taxon>
        <taxon>Asparagales</taxon>
        <taxon>Asparagaceae</taxon>
        <taxon>Asparagoideae</taxon>
        <taxon>Asparagus</taxon>
    </lineage>
</organism>
<keyword evidence="4" id="KW-1185">Reference proteome</keyword>
<dbReference type="AlphaFoldDB" id="A0A5P1E4B0"/>
<evidence type="ECO:0000256" key="2">
    <source>
        <dbReference type="SAM" id="Phobius"/>
    </source>
</evidence>
<accession>A0A5P1E4B0</accession>
<evidence type="ECO:0000313" key="4">
    <source>
        <dbReference type="Proteomes" id="UP000243459"/>
    </source>
</evidence>